<dbReference type="SUPFAM" id="SSF53623">
    <property type="entry name" value="MurD-like peptide ligases, catalytic domain"/>
    <property type="match status" value="1"/>
</dbReference>
<sequence length="508" mass="50433">MIPLPLSTIAELTGGALAGASPPGGPGAPDGPAAHDPAPGDPPGDPAPGDPAPGNPGPGNPGPGDPLVSGPVVIDSRQAGPGALFAAFRGERADGHDFAAAAYEAGAAAVLAERPVGGPAVIVDDVQQALGRLARGVLARLPQATVIGITGSSGKTSTKDLIAQVVERAGPTIAPPGSFNNEIGLPLTVLRADEGTRHLVLEMGARGVGHIAYLAGIARPDIGVVLNVGTAHIGEFGGREGIAKAKGELAEAVPAGGTAILNADDPLVAAMAARTEAEVVTFGRSPGATVRAADEELDEAGRPRFTLVTPEGTAPVELGLHGAHAVANALAAAAVGRAAGLDAATVADALSRARPASRWRMEVTERPDGVTVINDAYNANPESTRAAVDVLAHMARGGRAFAVLGEMAELGTGSVAEHAKIGQHVARSGIAGLVVVGANAAPMAEGADQVASWTGECVQVDDVGAAVTALSGRLRPRDVVLVKGSRVAGMERVAEALLARPGGTGERA</sequence>
<dbReference type="NCBIfam" id="TIGR01143">
    <property type="entry name" value="murF"/>
    <property type="match status" value="1"/>
</dbReference>
<reference evidence="17" key="1">
    <citation type="journal article" date="2019" name="Int. J. Syst. Evol. Microbiol.">
        <title>The Global Catalogue of Microorganisms (GCM) 10K type strain sequencing project: providing services to taxonomists for standard genome sequencing and annotation.</title>
        <authorList>
            <consortium name="The Broad Institute Genomics Platform"/>
            <consortium name="The Broad Institute Genome Sequencing Center for Infectious Disease"/>
            <person name="Wu L."/>
            <person name="Ma J."/>
        </authorList>
    </citation>
    <scope>NUCLEOTIDE SEQUENCE [LARGE SCALE GENOMIC DNA]</scope>
    <source>
        <strain evidence="17">KCTC 42087</strain>
    </source>
</reference>
<evidence type="ECO:0000256" key="12">
    <source>
        <dbReference type="SAM" id="MobiDB-lite"/>
    </source>
</evidence>
<comment type="function">
    <text evidence="10 11">Involved in cell wall formation. Catalyzes the final step in the synthesis of UDP-N-acetylmuramoyl-pentapeptide, the precursor of murein.</text>
</comment>
<feature type="domain" description="Mur ligase N-terminal catalytic" evidence="13">
    <location>
        <begin position="72"/>
        <end position="116"/>
    </location>
</feature>
<evidence type="ECO:0000256" key="4">
    <source>
        <dbReference type="ARBA" id="ARBA00022741"/>
    </source>
</evidence>
<dbReference type="InterPro" id="IPR051046">
    <property type="entry name" value="MurCDEF_CellWall_CoF430Synth"/>
</dbReference>
<protein>
    <recommendedName>
        <fullName evidence="10 11">UDP-N-acetylmuramoyl-tripeptide--D-alanyl-D-alanine ligase</fullName>
        <ecNumber evidence="10 11">6.3.2.10</ecNumber>
    </recommendedName>
    <alternativeName>
        <fullName evidence="10">D-alanyl-D-alanine-adding enzyme</fullName>
    </alternativeName>
</protein>
<feature type="compositionally biased region" description="Pro residues" evidence="12">
    <location>
        <begin position="39"/>
        <end position="64"/>
    </location>
</feature>
<evidence type="ECO:0000313" key="17">
    <source>
        <dbReference type="Proteomes" id="UP001596074"/>
    </source>
</evidence>
<dbReference type="InterPro" id="IPR004101">
    <property type="entry name" value="Mur_ligase_C"/>
</dbReference>
<keyword evidence="5 10" id="KW-0067">ATP-binding</keyword>
<feature type="region of interest" description="Disordered" evidence="12">
    <location>
        <begin position="15"/>
        <end position="75"/>
    </location>
</feature>
<dbReference type="EC" id="6.3.2.10" evidence="10 11"/>
<evidence type="ECO:0000256" key="2">
    <source>
        <dbReference type="ARBA" id="ARBA00022598"/>
    </source>
</evidence>
<dbReference type="InterPro" id="IPR035911">
    <property type="entry name" value="MurE/MurF_N"/>
</dbReference>
<dbReference type="InterPro" id="IPR005863">
    <property type="entry name" value="UDP-N-AcMur_synth"/>
</dbReference>
<comment type="pathway">
    <text evidence="10 11">Cell wall biogenesis; peptidoglycan biosynthesis.</text>
</comment>
<comment type="similarity">
    <text evidence="10">Belongs to the MurCDEF family. MurF subfamily.</text>
</comment>
<evidence type="ECO:0000259" key="14">
    <source>
        <dbReference type="Pfam" id="PF02875"/>
    </source>
</evidence>
<evidence type="ECO:0000256" key="3">
    <source>
        <dbReference type="ARBA" id="ARBA00022618"/>
    </source>
</evidence>
<evidence type="ECO:0000256" key="7">
    <source>
        <dbReference type="ARBA" id="ARBA00022984"/>
    </source>
</evidence>
<evidence type="ECO:0000256" key="6">
    <source>
        <dbReference type="ARBA" id="ARBA00022960"/>
    </source>
</evidence>
<evidence type="ECO:0000256" key="1">
    <source>
        <dbReference type="ARBA" id="ARBA00022490"/>
    </source>
</evidence>
<dbReference type="Gene3D" id="3.40.1390.10">
    <property type="entry name" value="MurE/MurF, N-terminal domain"/>
    <property type="match status" value="1"/>
</dbReference>
<keyword evidence="9 10" id="KW-0961">Cell wall biogenesis/degradation</keyword>
<keyword evidence="3 10" id="KW-0132">Cell division</keyword>
<dbReference type="InterPro" id="IPR013221">
    <property type="entry name" value="Mur_ligase_cen"/>
</dbReference>
<dbReference type="RefSeq" id="WP_378292833.1">
    <property type="nucleotide sequence ID" value="NZ_JBHSON010000165.1"/>
</dbReference>
<keyword evidence="1 10" id="KW-0963">Cytoplasm</keyword>
<evidence type="ECO:0000259" key="15">
    <source>
        <dbReference type="Pfam" id="PF08245"/>
    </source>
</evidence>
<feature type="domain" description="Mur ligase central" evidence="15">
    <location>
        <begin position="149"/>
        <end position="335"/>
    </location>
</feature>
<dbReference type="InterPro" id="IPR000713">
    <property type="entry name" value="Mur_ligase_N"/>
</dbReference>
<organism evidence="16 17">
    <name type="scientific">Actinomadura rugatobispora</name>
    <dbReference type="NCBI Taxonomy" id="1994"/>
    <lineage>
        <taxon>Bacteria</taxon>
        <taxon>Bacillati</taxon>
        <taxon>Actinomycetota</taxon>
        <taxon>Actinomycetes</taxon>
        <taxon>Streptosporangiales</taxon>
        <taxon>Thermomonosporaceae</taxon>
        <taxon>Actinomadura</taxon>
    </lineage>
</organism>
<keyword evidence="7 10" id="KW-0573">Peptidoglycan synthesis</keyword>
<evidence type="ECO:0000313" key="16">
    <source>
        <dbReference type="EMBL" id="MFC5754584.1"/>
    </source>
</evidence>
<evidence type="ECO:0000256" key="10">
    <source>
        <dbReference type="HAMAP-Rule" id="MF_02019"/>
    </source>
</evidence>
<feature type="binding site" evidence="10">
    <location>
        <begin position="151"/>
        <end position="157"/>
    </location>
    <ligand>
        <name>ATP</name>
        <dbReference type="ChEBI" id="CHEBI:30616"/>
    </ligand>
</feature>
<dbReference type="SUPFAM" id="SSF63418">
    <property type="entry name" value="MurE/MurF N-terminal domain"/>
    <property type="match status" value="1"/>
</dbReference>
<accession>A0ABW1AJ70</accession>
<keyword evidence="8 10" id="KW-0131">Cell cycle</keyword>
<keyword evidence="17" id="KW-1185">Reference proteome</keyword>
<dbReference type="GO" id="GO:0047480">
    <property type="term" value="F:UDP-N-acetylmuramoyl-tripeptide-D-alanyl-D-alanine ligase activity"/>
    <property type="evidence" value="ECO:0007669"/>
    <property type="project" value="UniProtKB-EC"/>
</dbReference>
<comment type="caution">
    <text evidence="16">The sequence shown here is derived from an EMBL/GenBank/DDBJ whole genome shotgun (WGS) entry which is preliminary data.</text>
</comment>
<dbReference type="Pfam" id="PF08245">
    <property type="entry name" value="Mur_ligase_M"/>
    <property type="match status" value="1"/>
</dbReference>
<dbReference type="InterPro" id="IPR036615">
    <property type="entry name" value="Mur_ligase_C_dom_sf"/>
</dbReference>
<keyword evidence="2 10" id="KW-0436">Ligase</keyword>
<dbReference type="Pfam" id="PF02875">
    <property type="entry name" value="Mur_ligase_C"/>
    <property type="match status" value="1"/>
</dbReference>
<dbReference type="SUPFAM" id="SSF53244">
    <property type="entry name" value="MurD-like peptide ligases, peptide-binding domain"/>
    <property type="match status" value="1"/>
</dbReference>
<name>A0ABW1AJ70_9ACTN</name>
<proteinExistence type="inferred from homology"/>
<dbReference type="Gene3D" id="3.40.1190.10">
    <property type="entry name" value="Mur-like, catalytic domain"/>
    <property type="match status" value="1"/>
</dbReference>
<comment type="catalytic activity">
    <reaction evidence="10 11">
        <text>D-alanyl-D-alanine + UDP-N-acetyl-alpha-D-muramoyl-L-alanyl-gamma-D-glutamyl-meso-2,6-diaminopimelate + ATP = UDP-N-acetyl-alpha-D-muramoyl-L-alanyl-gamma-D-glutamyl-meso-2,6-diaminopimeloyl-D-alanyl-D-alanine + ADP + phosphate + H(+)</text>
        <dbReference type="Rhea" id="RHEA:28374"/>
        <dbReference type="ChEBI" id="CHEBI:15378"/>
        <dbReference type="ChEBI" id="CHEBI:30616"/>
        <dbReference type="ChEBI" id="CHEBI:43474"/>
        <dbReference type="ChEBI" id="CHEBI:57822"/>
        <dbReference type="ChEBI" id="CHEBI:61386"/>
        <dbReference type="ChEBI" id="CHEBI:83905"/>
        <dbReference type="ChEBI" id="CHEBI:456216"/>
        <dbReference type="EC" id="6.3.2.10"/>
    </reaction>
</comment>
<evidence type="ECO:0000259" key="13">
    <source>
        <dbReference type="Pfam" id="PF01225"/>
    </source>
</evidence>
<dbReference type="Gene3D" id="3.90.190.20">
    <property type="entry name" value="Mur ligase, C-terminal domain"/>
    <property type="match status" value="1"/>
</dbReference>
<feature type="domain" description="Mur ligase C-terminal" evidence="14">
    <location>
        <begin position="360"/>
        <end position="486"/>
    </location>
</feature>
<keyword evidence="4 10" id="KW-0547">Nucleotide-binding</keyword>
<dbReference type="HAMAP" id="MF_02019">
    <property type="entry name" value="MurF"/>
    <property type="match status" value="1"/>
</dbReference>
<dbReference type="Proteomes" id="UP001596074">
    <property type="component" value="Unassembled WGS sequence"/>
</dbReference>
<dbReference type="InterPro" id="IPR036565">
    <property type="entry name" value="Mur-like_cat_sf"/>
</dbReference>
<dbReference type="PANTHER" id="PTHR43024:SF1">
    <property type="entry name" value="UDP-N-ACETYLMURAMOYL-TRIPEPTIDE--D-ALANYL-D-ALANINE LIGASE"/>
    <property type="match status" value="1"/>
</dbReference>
<evidence type="ECO:0000256" key="11">
    <source>
        <dbReference type="RuleBase" id="RU004136"/>
    </source>
</evidence>
<dbReference type="PANTHER" id="PTHR43024">
    <property type="entry name" value="UDP-N-ACETYLMURAMOYL-TRIPEPTIDE--D-ALANYL-D-ALANINE LIGASE"/>
    <property type="match status" value="1"/>
</dbReference>
<evidence type="ECO:0000256" key="5">
    <source>
        <dbReference type="ARBA" id="ARBA00022840"/>
    </source>
</evidence>
<keyword evidence="6 10" id="KW-0133">Cell shape</keyword>
<dbReference type="EMBL" id="JBHSON010000165">
    <property type="protein sequence ID" value="MFC5754584.1"/>
    <property type="molecule type" value="Genomic_DNA"/>
</dbReference>
<dbReference type="Pfam" id="PF01225">
    <property type="entry name" value="Mur_ligase"/>
    <property type="match status" value="1"/>
</dbReference>
<evidence type="ECO:0000256" key="8">
    <source>
        <dbReference type="ARBA" id="ARBA00023306"/>
    </source>
</evidence>
<comment type="subcellular location">
    <subcellularLocation>
        <location evidence="10 11">Cytoplasm</location>
    </subcellularLocation>
</comment>
<gene>
    <name evidence="10 16" type="primary">murF</name>
    <name evidence="16" type="ORF">ACFPZN_53985</name>
</gene>
<evidence type="ECO:0000256" key="9">
    <source>
        <dbReference type="ARBA" id="ARBA00023316"/>
    </source>
</evidence>